<evidence type="ECO:0000313" key="3">
    <source>
        <dbReference type="EMBL" id="PJI91307.1"/>
    </source>
</evidence>
<reference evidence="3 4" key="1">
    <citation type="submission" date="2017-11" db="EMBL/GenBank/DDBJ databases">
        <title>Genomic Encyclopedia of Archaeal and Bacterial Type Strains, Phase II (KMG-II): From Individual Species to Whole Genera.</title>
        <authorList>
            <person name="Goeker M."/>
        </authorList>
    </citation>
    <scope>NUCLEOTIDE SEQUENCE [LARGE SCALE GENOMIC DNA]</scope>
    <source>
        <strain evidence="3 4">DSM 29128</strain>
    </source>
</reference>
<name>A0A2M8WK58_9RHOB</name>
<evidence type="ECO:0000259" key="2">
    <source>
        <dbReference type="Pfam" id="PF10077"/>
    </source>
</evidence>
<accession>A0A2M8WK58</accession>
<keyword evidence="1" id="KW-0732">Signal</keyword>
<gene>
    <name evidence="3" type="ORF">BC777_0133</name>
</gene>
<dbReference type="OrthoDB" id="121776at2"/>
<evidence type="ECO:0000313" key="4">
    <source>
        <dbReference type="Proteomes" id="UP000228531"/>
    </source>
</evidence>
<feature type="signal peptide" evidence="1">
    <location>
        <begin position="1"/>
        <end position="23"/>
    </location>
</feature>
<feature type="chain" id="PRO_5014728144" evidence="1">
    <location>
        <begin position="24"/>
        <end position="170"/>
    </location>
</feature>
<sequence>MLRIFIICMLIMAPLAAPLTAQEGDPTVGVEATDQTMNNAIAAAQQSLPLFLCTATNAEGYGPEGGFLKVQVPVKSREIEHEIIWVGPFAAWDGENFAGILANQPNNMPGFNRGDQFDFTYDMIVDWSWRYPTGANYGDYTTRVLLSWAGDEAALAKYTTPPFAQEWSCE</sequence>
<proteinExistence type="predicted"/>
<organism evidence="3 4">
    <name type="scientific">Yoonia maricola</name>
    <dbReference type="NCBI Taxonomy" id="420999"/>
    <lineage>
        <taxon>Bacteria</taxon>
        <taxon>Pseudomonadati</taxon>
        <taxon>Pseudomonadota</taxon>
        <taxon>Alphaproteobacteria</taxon>
        <taxon>Rhodobacterales</taxon>
        <taxon>Paracoccaceae</taxon>
        <taxon>Yoonia</taxon>
    </lineage>
</organism>
<protein>
    <submittedName>
        <fullName evidence="3">Uncharacterized protein YegJ (DUF2314 family)</fullName>
    </submittedName>
</protein>
<feature type="domain" description="DUF2314" evidence="2">
    <location>
        <begin position="34"/>
        <end position="148"/>
    </location>
</feature>
<dbReference type="AlphaFoldDB" id="A0A2M8WK58"/>
<keyword evidence="4" id="KW-1185">Reference proteome</keyword>
<dbReference type="InterPro" id="IPR018756">
    <property type="entry name" value="DUF2314"/>
</dbReference>
<dbReference type="Proteomes" id="UP000228531">
    <property type="component" value="Unassembled WGS sequence"/>
</dbReference>
<evidence type="ECO:0000256" key="1">
    <source>
        <dbReference type="SAM" id="SignalP"/>
    </source>
</evidence>
<dbReference type="Pfam" id="PF10077">
    <property type="entry name" value="DUF2314"/>
    <property type="match status" value="1"/>
</dbReference>
<comment type="caution">
    <text evidence="3">The sequence shown here is derived from an EMBL/GenBank/DDBJ whole genome shotgun (WGS) entry which is preliminary data.</text>
</comment>
<dbReference type="EMBL" id="PGTY01000001">
    <property type="protein sequence ID" value="PJI91307.1"/>
    <property type="molecule type" value="Genomic_DNA"/>
</dbReference>